<dbReference type="InterPro" id="IPR025714">
    <property type="entry name" value="Methyltranfer_dom"/>
</dbReference>
<dbReference type="PANTHER" id="PTHR43591:SF24">
    <property type="entry name" value="2-METHOXY-6-POLYPRENYL-1,4-BENZOQUINOL METHYLASE, MITOCHONDRIAL"/>
    <property type="match status" value="1"/>
</dbReference>
<sequence>MGRFLDSDLRRTLQPPDKLIQRSGIKKGMHVLEIGCGSGAFTTFVAKAVGEKGKVYALDIQPEMLKQLEKKLSKPENRGIKNIKLILDSAYELPFSNDSLDLVYLITVLEEIPDRKKALQEIKRVLRRGGILAVTELLLDPDYSLKSTTVKLGQGAGFVVEKTRGNFWNYTVRFKKPW</sequence>
<keyword evidence="1 5" id="KW-0489">Methyltransferase</keyword>
<proteinExistence type="predicted"/>
<dbReference type="InterPro" id="IPR029063">
    <property type="entry name" value="SAM-dependent_MTases_sf"/>
</dbReference>
<organism evidence="5 6">
    <name type="scientific">Candidatus Beckwithbacteria bacterium RIFCSPHIGHO2_12_FULL_47_17</name>
    <dbReference type="NCBI Taxonomy" id="1797460"/>
    <lineage>
        <taxon>Bacteria</taxon>
        <taxon>Candidatus Beckwithiibacteriota</taxon>
    </lineage>
</organism>
<dbReference type="Pfam" id="PF13847">
    <property type="entry name" value="Methyltransf_31"/>
    <property type="match status" value="1"/>
</dbReference>
<evidence type="ECO:0000256" key="2">
    <source>
        <dbReference type="ARBA" id="ARBA00022679"/>
    </source>
</evidence>
<comment type="caution">
    <text evidence="5">The sequence shown here is derived from an EMBL/GenBank/DDBJ whole genome shotgun (WGS) entry which is preliminary data.</text>
</comment>
<dbReference type="InterPro" id="IPR004033">
    <property type="entry name" value="UbiE/COQ5_MeTrFase"/>
</dbReference>
<evidence type="ECO:0000313" key="5">
    <source>
        <dbReference type="EMBL" id="OGD56329.1"/>
    </source>
</evidence>
<dbReference type="PANTHER" id="PTHR43591">
    <property type="entry name" value="METHYLTRANSFERASE"/>
    <property type="match status" value="1"/>
</dbReference>
<dbReference type="STRING" id="1797460.A3E73_02680"/>
<name>A0A1F5DMD2_9BACT</name>
<feature type="domain" description="Methyltransferase" evidence="4">
    <location>
        <begin position="25"/>
        <end position="137"/>
    </location>
</feature>
<dbReference type="SUPFAM" id="SSF53335">
    <property type="entry name" value="S-adenosyl-L-methionine-dependent methyltransferases"/>
    <property type="match status" value="1"/>
</dbReference>
<evidence type="ECO:0000259" key="4">
    <source>
        <dbReference type="Pfam" id="PF13847"/>
    </source>
</evidence>
<keyword evidence="2 5" id="KW-0808">Transferase</keyword>
<reference evidence="5 6" key="1">
    <citation type="journal article" date="2016" name="Nat. Commun.">
        <title>Thousands of microbial genomes shed light on interconnected biogeochemical processes in an aquifer system.</title>
        <authorList>
            <person name="Anantharaman K."/>
            <person name="Brown C.T."/>
            <person name="Hug L.A."/>
            <person name="Sharon I."/>
            <person name="Castelle C.J."/>
            <person name="Probst A.J."/>
            <person name="Thomas B.C."/>
            <person name="Singh A."/>
            <person name="Wilkins M.J."/>
            <person name="Karaoz U."/>
            <person name="Brodie E.L."/>
            <person name="Williams K.H."/>
            <person name="Hubbard S.S."/>
            <person name="Banfield J.F."/>
        </authorList>
    </citation>
    <scope>NUCLEOTIDE SEQUENCE [LARGE SCALE GENOMIC DNA]</scope>
</reference>
<dbReference type="CDD" id="cd02440">
    <property type="entry name" value="AdoMet_MTases"/>
    <property type="match status" value="1"/>
</dbReference>
<dbReference type="PROSITE" id="PS51608">
    <property type="entry name" value="SAM_MT_UBIE"/>
    <property type="match status" value="1"/>
</dbReference>
<accession>A0A1F5DMD2</accession>
<dbReference type="Proteomes" id="UP000176791">
    <property type="component" value="Unassembled WGS sequence"/>
</dbReference>
<dbReference type="GO" id="GO:0032259">
    <property type="term" value="P:methylation"/>
    <property type="evidence" value="ECO:0007669"/>
    <property type="project" value="UniProtKB-KW"/>
</dbReference>
<keyword evidence="3" id="KW-0949">S-adenosyl-L-methionine</keyword>
<evidence type="ECO:0000256" key="1">
    <source>
        <dbReference type="ARBA" id="ARBA00022603"/>
    </source>
</evidence>
<evidence type="ECO:0000256" key="3">
    <source>
        <dbReference type="ARBA" id="ARBA00022691"/>
    </source>
</evidence>
<dbReference type="EMBL" id="MEZN01000018">
    <property type="protein sequence ID" value="OGD56329.1"/>
    <property type="molecule type" value="Genomic_DNA"/>
</dbReference>
<protein>
    <submittedName>
        <fullName evidence="5">Dimethylmenaquinone methyltransferase</fullName>
    </submittedName>
</protein>
<gene>
    <name evidence="5" type="ORF">A3E73_02680</name>
</gene>
<dbReference type="AlphaFoldDB" id="A0A1F5DMD2"/>
<dbReference type="GO" id="GO:0008168">
    <property type="term" value="F:methyltransferase activity"/>
    <property type="evidence" value="ECO:0007669"/>
    <property type="project" value="UniProtKB-KW"/>
</dbReference>
<evidence type="ECO:0000313" key="6">
    <source>
        <dbReference type="Proteomes" id="UP000176791"/>
    </source>
</evidence>
<dbReference type="Gene3D" id="3.40.50.150">
    <property type="entry name" value="Vaccinia Virus protein VP39"/>
    <property type="match status" value="1"/>
</dbReference>